<keyword evidence="3" id="KW-1185">Reference proteome</keyword>
<dbReference type="Proteomes" id="UP001160148">
    <property type="component" value="Unassembled WGS sequence"/>
</dbReference>
<organism evidence="2 3">
    <name type="scientific">Macrosiphum euphorbiae</name>
    <name type="common">potato aphid</name>
    <dbReference type="NCBI Taxonomy" id="13131"/>
    <lineage>
        <taxon>Eukaryota</taxon>
        <taxon>Metazoa</taxon>
        <taxon>Ecdysozoa</taxon>
        <taxon>Arthropoda</taxon>
        <taxon>Hexapoda</taxon>
        <taxon>Insecta</taxon>
        <taxon>Pterygota</taxon>
        <taxon>Neoptera</taxon>
        <taxon>Paraneoptera</taxon>
        <taxon>Hemiptera</taxon>
        <taxon>Sternorrhyncha</taxon>
        <taxon>Aphidomorpha</taxon>
        <taxon>Aphidoidea</taxon>
        <taxon>Aphididae</taxon>
        <taxon>Macrosiphini</taxon>
        <taxon>Macrosiphum</taxon>
    </lineage>
</organism>
<protein>
    <submittedName>
        <fullName evidence="2">Uncharacterized protein</fullName>
    </submittedName>
</protein>
<comment type="caution">
    <text evidence="2">The sequence shown here is derived from an EMBL/GenBank/DDBJ whole genome shotgun (WGS) entry which is preliminary data.</text>
</comment>
<name>A0AAV0WHE4_9HEMI</name>
<evidence type="ECO:0000313" key="2">
    <source>
        <dbReference type="EMBL" id="CAI6355222.1"/>
    </source>
</evidence>
<feature type="region of interest" description="Disordered" evidence="1">
    <location>
        <begin position="21"/>
        <end position="94"/>
    </location>
</feature>
<reference evidence="2 3" key="1">
    <citation type="submission" date="2023-01" db="EMBL/GenBank/DDBJ databases">
        <authorList>
            <person name="Whitehead M."/>
        </authorList>
    </citation>
    <scope>NUCLEOTIDE SEQUENCE [LARGE SCALE GENOMIC DNA]</scope>
</reference>
<sequence length="131" mass="14570">MFRSVRRRAVTQAHAWGWYGRSPLSHELSDRPTTTTAPPPTPPRFRRPRVRDHHYRVPAVSTSPSRQRTDGDDGSNPAAYIHRPAATTGTTHDEHTVRTLEVVSSSSCSVRYRAIGRSDDNVVSSYGSTEG</sequence>
<dbReference type="AlphaFoldDB" id="A0AAV0WHE4"/>
<dbReference type="EMBL" id="CARXXK010000002">
    <property type="protein sequence ID" value="CAI6355222.1"/>
    <property type="molecule type" value="Genomic_DNA"/>
</dbReference>
<proteinExistence type="predicted"/>
<gene>
    <name evidence="2" type="ORF">MEUPH1_LOCUS11106</name>
</gene>
<evidence type="ECO:0000256" key="1">
    <source>
        <dbReference type="SAM" id="MobiDB-lite"/>
    </source>
</evidence>
<evidence type="ECO:0000313" key="3">
    <source>
        <dbReference type="Proteomes" id="UP001160148"/>
    </source>
</evidence>
<feature type="compositionally biased region" description="Basic residues" evidence="1">
    <location>
        <begin position="44"/>
        <end position="56"/>
    </location>
</feature>
<accession>A0AAV0WHE4</accession>